<dbReference type="Pfam" id="PF00892">
    <property type="entry name" value="EamA"/>
    <property type="match status" value="2"/>
</dbReference>
<feature type="transmembrane region" description="Helical" evidence="2">
    <location>
        <begin position="124"/>
        <end position="141"/>
    </location>
</feature>
<feature type="transmembrane region" description="Helical" evidence="2">
    <location>
        <begin position="93"/>
        <end position="112"/>
    </location>
</feature>
<evidence type="ECO:0000256" key="1">
    <source>
        <dbReference type="ARBA" id="ARBA00007362"/>
    </source>
</evidence>
<feature type="transmembrane region" description="Helical" evidence="2">
    <location>
        <begin position="267"/>
        <end position="283"/>
    </location>
</feature>
<evidence type="ECO:0000313" key="5">
    <source>
        <dbReference type="Proteomes" id="UP001165422"/>
    </source>
</evidence>
<evidence type="ECO:0000256" key="2">
    <source>
        <dbReference type="SAM" id="Phobius"/>
    </source>
</evidence>
<dbReference type="Proteomes" id="UP001165422">
    <property type="component" value="Unassembled WGS sequence"/>
</dbReference>
<proteinExistence type="inferred from homology"/>
<accession>A0ABS8N9W9</accession>
<feature type="transmembrane region" description="Helical" evidence="2">
    <location>
        <begin position="244"/>
        <end position="261"/>
    </location>
</feature>
<feature type="transmembrane region" description="Helical" evidence="2">
    <location>
        <begin position="147"/>
        <end position="169"/>
    </location>
</feature>
<dbReference type="InterPro" id="IPR037185">
    <property type="entry name" value="EmrE-like"/>
</dbReference>
<feature type="domain" description="EamA" evidence="3">
    <location>
        <begin position="3"/>
        <end position="138"/>
    </location>
</feature>
<dbReference type="RefSeq" id="WP_179977518.1">
    <property type="nucleotide sequence ID" value="NZ_JAJJPB010000038.1"/>
</dbReference>
<sequence>MRKGYLYAVLSAVLFGSCGIIVKITFSEGMDSISILALQYMVAIPVMFFTISVVDKNILKINRQELYHTAVLGILGDTLMTVFYYKAFNYLDVSMVTILLYTYPIMVFFYSSLVEKNSFGSKKIFAVVMAFIGCFLTLGLVNKLASFSVKGCVFGILSAVFYAFMNIYSEKKMKSLNSLTVNFYSIVFSFLSLIVFISPAALFQREFSIKLVICIIILAVFCGIIPLTLLYAAIKDIGALKVSIIGNLEIPTAMLLSFFVLGESVTLLQVFGAAVVIYAVYYIRKVD</sequence>
<evidence type="ECO:0000313" key="4">
    <source>
        <dbReference type="EMBL" id="MCC9296599.1"/>
    </source>
</evidence>
<evidence type="ECO:0000259" key="3">
    <source>
        <dbReference type="Pfam" id="PF00892"/>
    </source>
</evidence>
<feature type="transmembrane region" description="Helical" evidence="2">
    <location>
        <begin position="66"/>
        <end position="87"/>
    </location>
</feature>
<feature type="transmembrane region" description="Helical" evidence="2">
    <location>
        <begin position="209"/>
        <end position="232"/>
    </location>
</feature>
<feature type="transmembrane region" description="Helical" evidence="2">
    <location>
        <begin position="181"/>
        <end position="203"/>
    </location>
</feature>
<organism evidence="4 5">
    <name type="scientific">Clostridium aromativorans</name>
    <dbReference type="NCBI Taxonomy" id="2836848"/>
    <lineage>
        <taxon>Bacteria</taxon>
        <taxon>Bacillati</taxon>
        <taxon>Bacillota</taxon>
        <taxon>Clostridia</taxon>
        <taxon>Eubacteriales</taxon>
        <taxon>Clostridiaceae</taxon>
        <taxon>Clostridium</taxon>
    </lineage>
</organism>
<gene>
    <name evidence="4" type="ORF">LN736_17305</name>
</gene>
<dbReference type="EMBL" id="JAJJPB010000038">
    <property type="protein sequence ID" value="MCC9296599.1"/>
    <property type="molecule type" value="Genomic_DNA"/>
</dbReference>
<comment type="caution">
    <text evidence="4">The sequence shown here is derived from an EMBL/GenBank/DDBJ whole genome shotgun (WGS) entry which is preliminary data.</text>
</comment>
<keyword evidence="2" id="KW-1133">Transmembrane helix</keyword>
<protein>
    <submittedName>
        <fullName evidence="4">DMT family transporter</fullName>
    </submittedName>
</protein>
<keyword evidence="2" id="KW-0812">Transmembrane</keyword>
<feature type="transmembrane region" description="Helical" evidence="2">
    <location>
        <begin position="32"/>
        <end position="54"/>
    </location>
</feature>
<feature type="domain" description="EamA" evidence="3">
    <location>
        <begin position="150"/>
        <end position="283"/>
    </location>
</feature>
<keyword evidence="2" id="KW-0472">Membrane</keyword>
<feature type="transmembrane region" description="Helical" evidence="2">
    <location>
        <begin position="5"/>
        <end position="26"/>
    </location>
</feature>
<dbReference type="SUPFAM" id="SSF103481">
    <property type="entry name" value="Multidrug resistance efflux transporter EmrE"/>
    <property type="match status" value="2"/>
</dbReference>
<reference evidence="4" key="1">
    <citation type="submission" date="2021-11" db="EMBL/GenBank/DDBJ databases">
        <authorList>
            <person name="Qingchun L."/>
            <person name="Dong Z."/>
            <person name="Zongwei Q."/>
            <person name="Jia Z."/>
            <person name="Duotao L."/>
        </authorList>
    </citation>
    <scope>NUCLEOTIDE SEQUENCE</scope>
    <source>
        <strain evidence="4">WLY-B-L2</strain>
    </source>
</reference>
<dbReference type="PROSITE" id="PS51257">
    <property type="entry name" value="PROKAR_LIPOPROTEIN"/>
    <property type="match status" value="1"/>
</dbReference>
<dbReference type="InterPro" id="IPR000620">
    <property type="entry name" value="EamA_dom"/>
</dbReference>
<keyword evidence="5" id="KW-1185">Reference proteome</keyword>
<comment type="similarity">
    <text evidence="1">Belongs to the EamA transporter family.</text>
</comment>
<name>A0ABS8N9W9_9CLOT</name>
<dbReference type="PANTHER" id="PTHR22911">
    <property type="entry name" value="ACYL-MALONYL CONDENSING ENZYME-RELATED"/>
    <property type="match status" value="1"/>
</dbReference>